<gene>
    <name evidence="8" type="ORF">VPNG_05181</name>
</gene>
<dbReference type="AlphaFoldDB" id="A0A423X7P8"/>
<organism evidence="8 9">
    <name type="scientific">Cytospora leucostoma</name>
    <dbReference type="NCBI Taxonomy" id="1230097"/>
    <lineage>
        <taxon>Eukaryota</taxon>
        <taxon>Fungi</taxon>
        <taxon>Dikarya</taxon>
        <taxon>Ascomycota</taxon>
        <taxon>Pezizomycotina</taxon>
        <taxon>Sordariomycetes</taxon>
        <taxon>Sordariomycetidae</taxon>
        <taxon>Diaporthales</taxon>
        <taxon>Cytosporaceae</taxon>
        <taxon>Cytospora</taxon>
    </lineage>
</organism>
<dbReference type="PANTHER" id="PTHR43806">
    <property type="entry name" value="PEPTIDASE S8"/>
    <property type="match status" value="1"/>
</dbReference>
<dbReference type="InterPro" id="IPR036852">
    <property type="entry name" value="Peptidase_S8/S53_dom_sf"/>
</dbReference>
<dbReference type="GO" id="GO:0006508">
    <property type="term" value="P:proteolysis"/>
    <property type="evidence" value="ECO:0007669"/>
    <property type="project" value="UniProtKB-KW"/>
</dbReference>
<evidence type="ECO:0000259" key="7">
    <source>
        <dbReference type="Pfam" id="PF00082"/>
    </source>
</evidence>
<comment type="similarity">
    <text evidence="1 5">Belongs to the peptidase S8 family.</text>
</comment>
<keyword evidence="9" id="KW-1185">Reference proteome</keyword>
<evidence type="ECO:0000256" key="1">
    <source>
        <dbReference type="ARBA" id="ARBA00011073"/>
    </source>
</evidence>
<dbReference type="InterPro" id="IPR023827">
    <property type="entry name" value="Peptidase_S8_Asp-AS"/>
</dbReference>
<keyword evidence="3 5" id="KW-0378">Hydrolase</keyword>
<dbReference type="EMBL" id="LKEB01000024">
    <property type="protein sequence ID" value="ROW11979.1"/>
    <property type="molecule type" value="Genomic_DNA"/>
</dbReference>
<feature type="active site" description="Charge relay system" evidence="5">
    <location>
        <position position="620"/>
    </location>
</feature>
<dbReference type="PROSITE" id="PS00136">
    <property type="entry name" value="SUBTILASE_ASP"/>
    <property type="match status" value="1"/>
</dbReference>
<dbReference type="Proteomes" id="UP000285146">
    <property type="component" value="Unassembled WGS sequence"/>
</dbReference>
<dbReference type="Gene3D" id="3.40.50.200">
    <property type="entry name" value="Peptidase S8/S53 domain"/>
    <property type="match status" value="1"/>
</dbReference>
<dbReference type="InterPro" id="IPR015500">
    <property type="entry name" value="Peptidase_S8_subtilisin-rel"/>
</dbReference>
<keyword evidence="4 5" id="KW-0720">Serine protease</keyword>
<name>A0A423X7P8_9PEZI</name>
<evidence type="ECO:0000256" key="4">
    <source>
        <dbReference type="ARBA" id="ARBA00022825"/>
    </source>
</evidence>
<feature type="active site" description="Charge relay system" evidence="5">
    <location>
        <position position="436"/>
    </location>
</feature>
<evidence type="ECO:0000256" key="3">
    <source>
        <dbReference type="ARBA" id="ARBA00022801"/>
    </source>
</evidence>
<dbReference type="InParanoid" id="A0A423X7P8"/>
<dbReference type="GO" id="GO:0004252">
    <property type="term" value="F:serine-type endopeptidase activity"/>
    <property type="evidence" value="ECO:0007669"/>
    <property type="project" value="UniProtKB-UniRule"/>
</dbReference>
<dbReference type="PRINTS" id="PR00723">
    <property type="entry name" value="SUBTILISIN"/>
</dbReference>
<feature type="active site" description="Charge relay system" evidence="5">
    <location>
        <position position="380"/>
    </location>
</feature>
<dbReference type="InterPro" id="IPR000209">
    <property type="entry name" value="Peptidase_S8/S53_dom"/>
</dbReference>
<feature type="domain" description="Peptidase S8/S53" evidence="7">
    <location>
        <begin position="371"/>
        <end position="638"/>
    </location>
</feature>
<keyword evidence="2 5" id="KW-0645">Protease</keyword>
<evidence type="ECO:0000256" key="2">
    <source>
        <dbReference type="ARBA" id="ARBA00022670"/>
    </source>
</evidence>
<evidence type="ECO:0000313" key="9">
    <source>
        <dbReference type="Proteomes" id="UP000285146"/>
    </source>
</evidence>
<dbReference type="Pfam" id="PF00082">
    <property type="entry name" value="Peptidase_S8"/>
    <property type="match status" value="1"/>
</dbReference>
<evidence type="ECO:0000256" key="5">
    <source>
        <dbReference type="PROSITE-ProRule" id="PRU01240"/>
    </source>
</evidence>
<dbReference type="PROSITE" id="PS51892">
    <property type="entry name" value="SUBTILASE"/>
    <property type="match status" value="1"/>
</dbReference>
<reference evidence="8 9" key="1">
    <citation type="submission" date="2015-09" db="EMBL/GenBank/DDBJ databases">
        <title>Host preference determinants of Valsa canker pathogens revealed by comparative genomics.</title>
        <authorList>
            <person name="Yin Z."/>
            <person name="Huang L."/>
        </authorList>
    </citation>
    <scope>NUCLEOTIDE SEQUENCE [LARGE SCALE GENOMIC DNA]</scope>
    <source>
        <strain evidence="8 9">SXYLt</strain>
    </source>
</reference>
<dbReference type="OrthoDB" id="1896086at2759"/>
<comment type="caution">
    <text evidence="8">The sequence shown here is derived from an EMBL/GenBank/DDBJ whole genome shotgun (WGS) entry which is preliminary data.</text>
</comment>
<dbReference type="PANTHER" id="PTHR43806:SF11">
    <property type="entry name" value="CEREVISIN-RELATED"/>
    <property type="match status" value="1"/>
</dbReference>
<evidence type="ECO:0000256" key="6">
    <source>
        <dbReference type="SAM" id="MobiDB-lite"/>
    </source>
</evidence>
<protein>
    <recommendedName>
        <fullName evidence="7">Peptidase S8/S53 domain-containing protein</fullName>
    </recommendedName>
</protein>
<dbReference type="SUPFAM" id="SSF52743">
    <property type="entry name" value="Subtilisin-like"/>
    <property type="match status" value="1"/>
</dbReference>
<evidence type="ECO:0000313" key="8">
    <source>
        <dbReference type="EMBL" id="ROW11979.1"/>
    </source>
</evidence>
<sequence length="889" mass="96584">MSSSPPGRLSSYQKSFRIPDAKIATSDEIKNNLTAIADVLASVKDATSSNANVGISAVACASQSAFKKAAGYYFNMVQQDLSSILADVNFIIEFFKDIFGYAQSITTPVDLWIDQVDETFQELACFVNTPDGLQSRIWRTLSKHSRLHAGLNTIQSIQNVANVNVILRIIELILTTVITDLHQQYTNWITSSGTIIEGWTQAWRLCSTKWEIDNLERPEEEEPDDDDEDDWLPRYAIYVTEGTSQTLLKGLEHALGGDGWELSTSSYDASLPNGYVVDLNPLQAQLPSLMPFVRLTNRKVWNGHSSGVNYNLVIPKDNAGFESTAKMSRDEKRQATAPFYPAPTGSDMLVIRNLGNNLKLLSQQKGQAVSGKDTWIFVLDSGFYLSHVELAANDRQIRTHVIPNVFTLGKLKPQDVAYGWVANQEIIDDDHIAGGHGTGMACAAGGRQYGVAANANLYLIKISNFVKNRYTQEEETVSVTPEAVNNAFETVWDAFESGIADPTKSVISISFGKYYPHIPIIGVTIVCAAGNNGYNEDTGLPSFYMADSLPQSLATDNSPLIAVGGTYFDGSLWERSTPSGAAPGQPPSDAKISLYAQAADVVACAANFGDDAIWEVRGTSISTAHVAGLVAYLLGYPWQVGGNPFAPGESTSIGRRMKSTLAGQYAYERLPRGLITNIALTKLHGKFPYPVPAEVNVAYNMAHGNQRCKSVPGFPYPSRKERDTCEAAPPGDTTGTSFFSDEPTYMPSTWSGFETPTGSTQQPDETLSLISSSGISSSTSSTSLRSVSFTLTMETTTFRITTATETTLTMSTETSSDSDVTVTLTPPPRTTIITVTPTYWPTSTAPTMITVTAVTWTTITRSHESSTTTETPFPTPTPVEPCGYYCHAA</sequence>
<dbReference type="InterPro" id="IPR050131">
    <property type="entry name" value="Peptidase_S8_subtilisin-like"/>
</dbReference>
<accession>A0A423X7P8</accession>
<dbReference type="STRING" id="1230097.A0A423X7P8"/>
<feature type="region of interest" description="Disordered" evidence="6">
    <location>
        <begin position="719"/>
        <end position="741"/>
    </location>
</feature>
<proteinExistence type="inferred from homology"/>